<dbReference type="Gene3D" id="3.40.50.1820">
    <property type="entry name" value="alpha/beta hydrolase"/>
    <property type="match status" value="1"/>
</dbReference>
<dbReference type="AlphaFoldDB" id="A0A2W0CNL6"/>
<keyword evidence="3" id="KW-0456">Lyase</keyword>
<keyword evidence="1 3" id="KW-0378">Hydrolase</keyword>
<dbReference type="Proteomes" id="UP000247459">
    <property type="component" value="Unassembled WGS sequence"/>
</dbReference>
<dbReference type="SUPFAM" id="SSF53474">
    <property type="entry name" value="alpha/beta-Hydrolases"/>
    <property type="match status" value="1"/>
</dbReference>
<feature type="domain" description="AB hydrolase-1" evidence="2">
    <location>
        <begin position="51"/>
        <end position="159"/>
    </location>
</feature>
<dbReference type="InterPro" id="IPR050266">
    <property type="entry name" value="AB_hydrolase_sf"/>
</dbReference>
<reference evidence="3 4" key="1">
    <citation type="submission" date="2018-01" db="EMBL/GenBank/DDBJ databases">
        <title>Genome sequence of the PGP bacterium Paenibacillus illinoisensis E3.</title>
        <authorList>
            <person name="Rolli E."/>
            <person name="Marasco R."/>
            <person name="Bessem C."/>
            <person name="Michoud G."/>
            <person name="Gaiarsa S."/>
            <person name="Borin S."/>
            <person name="Daffonchio D."/>
        </authorList>
    </citation>
    <scope>NUCLEOTIDE SEQUENCE [LARGE SCALE GENOMIC DNA]</scope>
    <source>
        <strain evidence="3 4">E3</strain>
    </source>
</reference>
<dbReference type="PANTHER" id="PTHR43798">
    <property type="entry name" value="MONOACYLGLYCEROL LIPASE"/>
    <property type="match status" value="1"/>
</dbReference>
<evidence type="ECO:0000313" key="4">
    <source>
        <dbReference type="Proteomes" id="UP000247459"/>
    </source>
</evidence>
<accession>A0A2W0CNL6</accession>
<dbReference type="GO" id="GO:0016020">
    <property type="term" value="C:membrane"/>
    <property type="evidence" value="ECO:0007669"/>
    <property type="project" value="TreeGrafter"/>
</dbReference>
<evidence type="ECO:0000313" key="3">
    <source>
        <dbReference type="EMBL" id="PYY29795.1"/>
    </source>
</evidence>
<evidence type="ECO:0000259" key="2">
    <source>
        <dbReference type="Pfam" id="PF00561"/>
    </source>
</evidence>
<dbReference type="EMBL" id="PRLG01000015">
    <property type="protein sequence ID" value="PYY29795.1"/>
    <property type="molecule type" value="Genomic_DNA"/>
</dbReference>
<evidence type="ECO:0000256" key="1">
    <source>
        <dbReference type="ARBA" id="ARBA00022801"/>
    </source>
</evidence>
<comment type="caution">
    <text evidence="3">The sequence shown here is derived from an EMBL/GenBank/DDBJ whole genome shotgun (WGS) entry which is preliminary data.</text>
</comment>
<dbReference type="GO" id="GO:0070205">
    <property type="term" value="F:2-succinyl-6-hydroxy-2,4-cyclohexadiene-1-carboxylate synthase activity"/>
    <property type="evidence" value="ECO:0007669"/>
    <property type="project" value="UniProtKB-EC"/>
</dbReference>
<dbReference type="InterPro" id="IPR029058">
    <property type="entry name" value="AB_hydrolase_fold"/>
</dbReference>
<organism evidence="3 4">
    <name type="scientific">Paenibacillus illinoisensis</name>
    <dbReference type="NCBI Taxonomy" id="59845"/>
    <lineage>
        <taxon>Bacteria</taxon>
        <taxon>Bacillati</taxon>
        <taxon>Bacillota</taxon>
        <taxon>Bacilli</taxon>
        <taxon>Bacillales</taxon>
        <taxon>Paenibacillaceae</taxon>
        <taxon>Paenibacillus</taxon>
    </lineage>
</organism>
<protein>
    <submittedName>
        <fullName evidence="3">Alpha-beta hydrolase fold protein</fullName>
        <ecNumber evidence="3">4.2.99.20</ecNumber>
    </submittedName>
</protein>
<name>A0A2W0CNL6_9BACL</name>
<sequence>MERYKSSSGKMLIHDSYNKLLQAWGTDFEEKSFETTYGLTHIIITGDRSNPPLMLFHGTADNSAMMWIYNMKDLSKEFYVIAVDAIGGSGKSEPNDEYWRSFNQITWMDDIVTALDIQYMNICGVSYGAYLAYYYTLKRPDKVNKVACLAGRIPSNSFEVLFKMMTAFLPEALFPSEKNCTKLLN</sequence>
<gene>
    <name evidence="3" type="ORF">PIL02S_02000</name>
</gene>
<dbReference type="InterPro" id="IPR000073">
    <property type="entry name" value="AB_hydrolase_1"/>
</dbReference>
<proteinExistence type="predicted"/>
<dbReference type="EC" id="4.2.99.20" evidence="3"/>
<dbReference type="PANTHER" id="PTHR43798:SF31">
    <property type="entry name" value="AB HYDROLASE SUPERFAMILY PROTEIN YCLE"/>
    <property type="match status" value="1"/>
</dbReference>
<dbReference type="GO" id="GO:0016787">
    <property type="term" value="F:hydrolase activity"/>
    <property type="evidence" value="ECO:0007669"/>
    <property type="project" value="UniProtKB-KW"/>
</dbReference>
<dbReference type="RefSeq" id="WP_258377627.1">
    <property type="nucleotide sequence ID" value="NZ_PRLG01000015.1"/>
</dbReference>
<dbReference type="Pfam" id="PF00561">
    <property type="entry name" value="Abhydrolase_1"/>
    <property type="match status" value="1"/>
</dbReference>